<sequence>MAESDPKCLVSIIYYFREKFYRHAINTTVSYLRIHTNDPVLLFFKAIGILMEGRIQEAIQELQQIKDRSPVSLCSIMALIHAHRQSDTIDQNTMAELESCAKVSRKTALKQTLYYNGLFLWLLGCNEKAKDYITRMLKLSKCSGQGLILLGWILLSSEDEAQKAQAIDYLETGIGDSLNVFGLIGKIEFFMVNQKKSFAMYCVNQIIASHPDFIPAFEIKMNICLSLCDWEQTMEMAERILEKDRHNLKALQMMTILAVAKDGNPRRAKEYLEALLNAVKVSEPNAPVLHVNITKPISRLCGRDQDILQILTSFVQLTHSQAPRDIDIASELGYLMVLQRKYRDASKWYSVALRADTSCVSAFEGTIRCHLMNGEIEEAEQQLEFLCEIQKSTGPSVEVTLLQAILACRKGAAQKTVVSLLVDATNLHLKGVKELSYAVESLQKFNVNLLLELVNMFLYYCQDQPLIPGQPFCSELINANRIVRVLVQATPGMLMSCYLMARVKFLMGAPAAAQDLLDLCMEKDPTVPDVILLQAKMHLHAGENSKCLDCLEYGVSHNLAWIREPRYILVKAKAQLKSGELSEAIKSLKMVMNMPGVRNPTKGQESSISNSERATAFLDLAEALTLNGEQHEATKVIQDAILSFKDTPEEVRVLLANVDLSLAKGDINAALMVLQHVTPNWPNYLQAKEKMAHIYLEKRGNKSLYIACYREIHKQIPGPHSCMLLGDAFMKIQEYEKAIETYKEGMNCAPKDPTFPQKIGHAHLKTHQYHQAVGCYLTALQDNKPDSLCVKLVELLIKMQHFERAGRILHTALNHRDSTDLNTMMNDVKYLRLLVKVLQATDQPFKGVMEEVYTLQTKILNHLPLEQPHIATQQNMVASDICCELGQLDHLENNLEMAKQWYSKALTHSPDNNEIILKIAHLFYDQHKLDHCEDQCLKILQTNEKHTAASMLLADVWFRKNQPNEAIRMYSDLMKQFPDNFHSLLKFLNLLRRVGRIDDILPYFEACELRSPRATTEPGYNFCKGLYLWHVYRVNEALVYLNKARRDTEWGNKALELMIQICLNPDKDTVGGDLFEDSEKETTSNDYNDQMGMSTALCLLKEFRTHSSADKDKATLLYCLCLIHSREPMQVEGTLPILTQMVSSRTEKCTPLLAMAQALMVLKHRPKARNQLKRLTKKEWTEDTAEPLEEAWLLLADIFIKSGKYDIASKHLDHCIHHNKSCSKAYEYKGFMMENECSYKDAAEQYELAWTYSSRINPTIGYRLAFNYLKSKNYTKAIDICHQVLREHPDYPQIRSDILTHAQQSLRP</sequence>
<evidence type="ECO:0000313" key="11">
    <source>
        <dbReference type="RefSeq" id="XP_030623493.1"/>
    </source>
</evidence>
<accession>A0A6J2UUT4</accession>
<dbReference type="Pfam" id="PF25068">
    <property type="entry name" value="ARM_TT21_4th"/>
    <property type="match status" value="1"/>
</dbReference>
<feature type="domain" description="Tetratricopeptide repeat protein 21A/21B fourth ARM" evidence="9">
    <location>
        <begin position="757"/>
        <end position="906"/>
    </location>
</feature>
<evidence type="ECO:0000256" key="4">
    <source>
        <dbReference type="PROSITE-ProRule" id="PRU00339"/>
    </source>
</evidence>
<dbReference type="InterPro" id="IPR056833">
    <property type="entry name" value="ARM_TT21_N"/>
</dbReference>
<dbReference type="GO" id="GO:0030991">
    <property type="term" value="C:intraciliary transport particle A"/>
    <property type="evidence" value="ECO:0007669"/>
    <property type="project" value="TreeGrafter"/>
</dbReference>
<dbReference type="PANTHER" id="PTHR14699">
    <property type="entry name" value="STI2 PROTEIN-RELATED"/>
    <property type="match status" value="1"/>
</dbReference>
<keyword evidence="10" id="KW-1185">Reference proteome</keyword>
<name>A0A6J2UUT4_CHACN</name>
<organism evidence="10 11">
    <name type="scientific">Chanos chanos</name>
    <name type="common">Milkfish</name>
    <name type="synonym">Mugil chanos</name>
    <dbReference type="NCBI Taxonomy" id="29144"/>
    <lineage>
        <taxon>Eukaryota</taxon>
        <taxon>Metazoa</taxon>
        <taxon>Chordata</taxon>
        <taxon>Craniata</taxon>
        <taxon>Vertebrata</taxon>
        <taxon>Euteleostomi</taxon>
        <taxon>Actinopterygii</taxon>
        <taxon>Neopterygii</taxon>
        <taxon>Teleostei</taxon>
        <taxon>Ostariophysi</taxon>
        <taxon>Gonorynchiformes</taxon>
        <taxon>Chanidae</taxon>
        <taxon>Chanos</taxon>
    </lineage>
</organism>
<dbReference type="InterPro" id="IPR040364">
    <property type="entry name" value="TTC21A/TTC21B"/>
</dbReference>
<dbReference type="FunFam" id="1.25.40.10:FF:000197">
    <property type="entry name" value="Tetratricopeptide repeat domain 21B"/>
    <property type="match status" value="1"/>
</dbReference>
<feature type="domain" description="Tetratricopeptide repeat protein 21A/21B second ARM" evidence="5">
    <location>
        <begin position="271"/>
        <end position="542"/>
    </location>
</feature>
<proteinExistence type="inferred from homology"/>
<comment type="similarity">
    <text evidence="1">Belongs to the TTC21 family.</text>
</comment>
<evidence type="ECO:0000259" key="9">
    <source>
        <dbReference type="Pfam" id="PF25068"/>
    </source>
</evidence>
<dbReference type="Gene3D" id="1.25.40.10">
    <property type="entry name" value="Tetratricopeptide repeat domain"/>
    <property type="match status" value="4"/>
</dbReference>
<dbReference type="InterPro" id="IPR019734">
    <property type="entry name" value="TPR_rpt"/>
</dbReference>
<evidence type="ECO:0000259" key="7">
    <source>
        <dbReference type="Pfam" id="PF25063"/>
    </source>
</evidence>
<evidence type="ECO:0000259" key="6">
    <source>
        <dbReference type="Pfam" id="PF25062"/>
    </source>
</evidence>
<keyword evidence="3 4" id="KW-0802">TPR repeat</keyword>
<evidence type="ECO:0000259" key="8">
    <source>
        <dbReference type="Pfam" id="PF25064"/>
    </source>
</evidence>
<dbReference type="Pfam" id="PF25058">
    <property type="entry name" value="ARM_TT21"/>
    <property type="match status" value="1"/>
</dbReference>
<dbReference type="PANTHER" id="PTHR14699:SF2">
    <property type="entry name" value="TETRATRICOPEPTIDE REPEAT PROTEIN 21A"/>
    <property type="match status" value="1"/>
</dbReference>
<dbReference type="InterPro" id="IPR056835">
    <property type="entry name" value="ARM_TT21_5th"/>
</dbReference>
<feature type="domain" description="Tetratricopeptide repeat protein 21A/21B fifth ARM repeats" evidence="8">
    <location>
        <begin position="948"/>
        <end position="1063"/>
    </location>
</feature>
<dbReference type="Pfam" id="PF25063">
    <property type="entry name" value="ARM_TT21_C"/>
    <property type="match status" value="1"/>
</dbReference>
<dbReference type="Pfam" id="PF25062">
    <property type="entry name" value="ARM_TT21_N"/>
    <property type="match status" value="1"/>
</dbReference>
<evidence type="ECO:0000256" key="2">
    <source>
        <dbReference type="ARBA" id="ARBA00022737"/>
    </source>
</evidence>
<gene>
    <name evidence="11" type="primary">ttc21a</name>
</gene>
<dbReference type="Pfam" id="PF13181">
    <property type="entry name" value="TPR_8"/>
    <property type="match status" value="1"/>
</dbReference>
<dbReference type="InterPro" id="IPR056832">
    <property type="entry name" value="ARM_TT21_2nd"/>
</dbReference>
<dbReference type="InParanoid" id="A0A6J2UUT4"/>
<dbReference type="GO" id="GO:0035721">
    <property type="term" value="P:intraciliary retrograde transport"/>
    <property type="evidence" value="ECO:0007669"/>
    <property type="project" value="TreeGrafter"/>
</dbReference>
<dbReference type="SMART" id="SM00028">
    <property type="entry name" value="TPR"/>
    <property type="match status" value="12"/>
</dbReference>
<evidence type="ECO:0000259" key="5">
    <source>
        <dbReference type="Pfam" id="PF25060"/>
    </source>
</evidence>
<dbReference type="SUPFAM" id="SSF48452">
    <property type="entry name" value="TPR-like"/>
    <property type="match status" value="5"/>
</dbReference>
<feature type="domain" description="Tetratricopeptide repeat protein 21A/21B C-terminal ARM" evidence="7">
    <location>
        <begin position="1096"/>
        <end position="1303"/>
    </location>
</feature>
<reference evidence="11" key="1">
    <citation type="submission" date="2025-08" db="UniProtKB">
        <authorList>
            <consortium name="RefSeq"/>
        </authorList>
    </citation>
    <scope>IDENTIFICATION</scope>
</reference>
<protein>
    <submittedName>
        <fullName evidence="11">Tetratricopeptide repeat protein 21B</fullName>
    </submittedName>
</protein>
<evidence type="ECO:0000256" key="1">
    <source>
        <dbReference type="ARBA" id="ARBA00010935"/>
    </source>
</evidence>
<dbReference type="GO" id="GO:0061512">
    <property type="term" value="P:protein localization to cilium"/>
    <property type="evidence" value="ECO:0007669"/>
    <property type="project" value="TreeGrafter"/>
</dbReference>
<keyword evidence="2" id="KW-0677">Repeat</keyword>
<dbReference type="Pfam" id="PF25060">
    <property type="entry name" value="ARM_TT21_2nd"/>
    <property type="match status" value="1"/>
</dbReference>
<feature type="repeat" description="TPR" evidence="4">
    <location>
        <begin position="879"/>
        <end position="912"/>
    </location>
</feature>
<feature type="domain" description="Tetratricopeptide repeat protein 21A/21B N-terminal ARM repeat" evidence="6">
    <location>
        <begin position="12"/>
        <end position="234"/>
    </location>
</feature>
<feature type="repeat" description="TPR" evidence="4">
    <location>
        <begin position="719"/>
        <end position="752"/>
    </location>
</feature>
<dbReference type="PROSITE" id="PS50005">
    <property type="entry name" value="TPR"/>
    <property type="match status" value="2"/>
</dbReference>
<dbReference type="GeneID" id="115806770"/>
<dbReference type="OrthoDB" id="10259630at2759"/>
<dbReference type="InterPro" id="IPR056834">
    <property type="entry name" value="ARM_TT21_C"/>
</dbReference>
<dbReference type="CTD" id="199223"/>
<evidence type="ECO:0000313" key="10">
    <source>
        <dbReference type="Proteomes" id="UP000504632"/>
    </source>
</evidence>
<evidence type="ECO:0000256" key="3">
    <source>
        <dbReference type="ARBA" id="ARBA00022803"/>
    </source>
</evidence>
<dbReference type="RefSeq" id="XP_030623493.1">
    <property type="nucleotide sequence ID" value="XM_030767633.1"/>
</dbReference>
<dbReference type="GO" id="GO:0005929">
    <property type="term" value="C:cilium"/>
    <property type="evidence" value="ECO:0007669"/>
    <property type="project" value="GOC"/>
</dbReference>
<dbReference type="InterPro" id="IPR011990">
    <property type="entry name" value="TPR-like_helical_dom_sf"/>
</dbReference>
<dbReference type="Pfam" id="PF25064">
    <property type="entry name" value="ARM_TT21_5th"/>
    <property type="match status" value="1"/>
</dbReference>
<dbReference type="InterPro" id="IPR056836">
    <property type="entry name" value="ARM_TT21_4th"/>
</dbReference>
<dbReference type="FunFam" id="1.25.40.10:FF:000377">
    <property type="entry name" value="Tetratricopeptide repeat domain 21B"/>
    <property type="match status" value="1"/>
</dbReference>
<dbReference type="Proteomes" id="UP000504632">
    <property type="component" value="Chromosome 3"/>
</dbReference>